<feature type="domain" description="DUF397" evidence="1">
    <location>
        <begin position="6"/>
        <end position="59"/>
    </location>
</feature>
<evidence type="ECO:0000259" key="1">
    <source>
        <dbReference type="Pfam" id="PF04149"/>
    </source>
</evidence>
<name>A0A1G9CDA8_ACTMZ</name>
<dbReference type="EMBL" id="FNFM01000008">
    <property type="protein sequence ID" value="SDK49642.1"/>
    <property type="molecule type" value="Genomic_DNA"/>
</dbReference>
<proteinExistence type="predicted"/>
<keyword evidence="3" id="KW-1185">Reference proteome</keyword>
<gene>
    <name evidence="2" type="ORF">SAMN04487820_108256</name>
</gene>
<evidence type="ECO:0000313" key="3">
    <source>
        <dbReference type="Proteomes" id="UP000199213"/>
    </source>
</evidence>
<reference evidence="3" key="1">
    <citation type="submission" date="2016-10" db="EMBL/GenBank/DDBJ databases">
        <authorList>
            <person name="Varghese N."/>
            <person name="Submissions S."/>
        </authorList>
    </citation>
    <scope>NUCLEOTIDE SEQUENCE [LARGE SCALE GENOMIC DNA]</scope>
    <source>
        <strain evidence="3">DSM 45460</strain>
    </source>
</reference>
<dbReference type="AlphaFoldDB" id="A0A1G9CDA8"/>
<protein>
    <recommendedName>
        <fullName evidence="1">DUF397 domain-containing protein</fullName>
    </recommendedName>
</protein>
<dbReference type="OrthoDB" id="4315616at2"/>
<sequence length="65" mass="7071">MTELTHWRKSSRSTDSGNCVEVAQNLPGTALLRDSKLGTDSPVLAVSPHRFTAFVEAIKSDRLDG</sequence>
<accession>A0A1G9CDA8</accession>
<organism evidence="2 3">
    <name type="scientific">Actinopolyspora mzabensis</name>
    <dbReference type="NCBI Taxonomy" id="995066"/>
    <lineage>
        <taxon>Bacteria</taxon>
        <taxon>Bacillati</taxon>
        <taxon>Actinomycetota</taxon>
        <taxon>Actinomycetes</taxon>
        <taxon>Actinopolysporales</taxon>
        <taxon>Actinopolysporaceae</taxon>
        <taxon>Actinopolyspora</taxon>
    </lineage>
</organism>
<dbReference type="Pfam" id="PF04149">
    <property type="entry name" value="DUF397"/>
    <property type="match status" value="1"/>
</dbReference>
<evidence type="ECO:0000313" key="2">
    <source>
        <dbReference type="EMBL" id="SDK49642.1"/>
    </source>
</evidence>
<dbReference type="RefSeq" id="WP_092629121.1">
    <property type="nucleotide sequence ID" value="NZ_FNFM01000008.1"/>
</dbReference>
<dbReference type="Proteomes" id="UP000199213">
    <property type="component" value="Unassembled WGS sequence"/>
</dbReference>
<dbReference type="InterPro" id="IPR007278">
    <property type="entry name" value="DUF397"/>
</dbReference>